<dbReference type="PANTHER" id="PTHR12993">
    <property type="entry name" value="N-ACETYLGLUCOSAMINYL-PHOSPHATIDYLINOSITOL DE-N-ACETYLASE-RELATED"/>
    <property type="match status" value="1"/>
</dbReference>
<dbReference type="InterPro" id="IPR003737">
    <property type="entry name" value="GlcNAc_PI_deacetylase-related"/>
</dbReference>
<dbReference type="EMBL" id="RFFL01000009">
    <property type="protein sequence ID" value="RMI00377.1"/>
    <property type="molecule type" value="Genomic_DNA"/>
</dbReference>
<evidence type="ECO:0000313" key="1">
    <source>
        <dbReference type="EMBL" id="RMI00377.1"/>
    </source>
</evidence>
<dbReference type="GeneID" id="84609896"/>
<gene>
    <name evidence="1" type="ORF">EA795_12705</name>
</gene>
<dbReference type="InterPro" id="IPR024078">
    <property type="entry name" value="LmbE-like_dom_sf"/>
</dbReference>
<reference evidence="1 2" key="1">
    <citation type="submission" date="2018-10" db="EMBL/GenBank/DDBJ databases">
        <title>Pseudomonas sp. GL14 genome.</title>
        <authorList>
            <person name="Peng J."/>
            <person name="Liu Z.-P."/>
        </authorList>
    </citation>
    <scope>NUCLEOTIDE SEQUENCE [LARGE SCALE GENOMIC DNA]</scope>
    <source>
        <strain evidence="1 2">GL14</strain>
    </source>
</reference>
<name>A0ABX9V3K3_9GAMM</name>
<protein>
    <submittedName>
        <fullName evidence="1">PIG-L family deacetylase</fullName>
    </submittedName>
</protein>
<dbReference type="Proteomes" id="UP000269134">
    <property type="component" value="Unassembled WGS sequence"/>
</dbReference>
<dbReference type="RefSeq" id="WP_122077675.1">
    <property type="nucleotide sequence ID" value="NZ_RFFL01000009.1"/>
</dbReference>
<dbReference type="PANTHER" id="PTHR12993:SF30">
    <property type="entry name" value="N-ACETYL-ALPHA-D-GLUCOSAMINYL L-MALATE DEACETYLASE 1"/>
    <property type="match status" value="1"/>
</dbReference>
<dbReference type="SUPFAM" id="SSF102588">
    <property type="entry name" value="LmbE-like"/>
    <property type="match status" value="1"/>
</dbReference>
<sequence length="226" mass="24630">MTILVIAPHADDEVLGMGGTIARFASQGQKVVIAVMTGHGESPHPIWPREMWDKVREECRASAKALGAAEVIFLELPAACLDVTPAWKINSAVEKVIAQVSPTVIYVPFAYDLHKDHGSIAYAVTVAARPYLSRAKTVERVLAYETLSETHLAPPYLAPAFQPNVFVNITETLDTKLNAMRAYESQLQEDHLPRSIAALKALATLRGTHIGCNAAEGFVLLGEYVR</sequence>
<keyword evidence="2" id="KW-1185">Reference proteome</keyword>
<dbReference type="Gene3D" id="3.40.50.10320">
    <property type="entry name" value="LmbE-like"/>
    <property type="match status" value="1"/>
</dbReference>
<proteinExistence type="predicted"/>
<dbReference type="Pfam" id="PF02585">
    <property type="entry name" value="PIG-L"/>
    <property type="match status" value="1"/>
</dbReference>
<accession>A0ABX9V3K3</accession>
<organism evidence="1 2">
    <name type="scientific">Stutzerimonas nitrititolerans</name>
    <dbReference type="NCBI Taxonomy" id="2482751"/>
    <lineage>
        <taxon>Bacteria</taxon>
        <taxon>Pseudomonadati</taxon>
        <taxon>Pseudomonadota</taxon>
        <taxon>Gammaproteobacteria</taxon>
        <taxon>Pseudomonadales</taxon>
        <taxon>Pseudomonadaceae</taxon>
        <taxon>Stutzerimonas</taxon>
    </lineage>
</organism>
<evidence type="ECO:0000313" key="2">
    <source>
        <dbReference type="Proteomes" id="UP000269134"/>
    </source>
</evidence>
<comment type="caution">
    <text evidence="1">The sequence shown here is derived from an EMBL/GenBank/DDBJ whole genome shotgun (WGS) entry which is preliminary data.</text>
</comment>